<accession>A0A914UXE0</accession>
<evidence type="ECO:0000313" key="1">
    <source>
        <dbReference type="Proteomes" id="UP000887566"/>
    </source>
</evidence>
<dbReference type="AlphaFoldDB" id="A0A914UXE0"/>
<sequence>MAGFGMGLGLMMSCGMSRSSRSGCRYDYRTRKIVPASRPVAVKPRASTLQVIRVAPVPRTPSCDPATIHFQRKVDIKRIFERSRKLQRTNSCPSF</sequence>
<name>A0A914UXE0_9BILA</name>
<dbReference type="Proteomes" id="UP000887566">
    <property type="component" value="Unplaced"/>
</dbReference>
<dbReference type="WBParaSite" id="PSAMB.scaffold1339size32737.g12466.t1">
    <property type="protein sequence ID" value="PSAMB.scaffold1339size32737.g12466.t1"/>
    <property type="gene ID" value="PSAMB.scaffold1339size32737.g12466"/>
</dbReference>
<keyword evidence="1" id="KW-1185">Reference proteome</keyword>
<organism evidence="1 2">
    <name type="scientific">Plectus sambesii</name>
    <dbReference type="NCBI Taxonomy" id="2011161"/>
    <lineage>
        <taxon>Eukaryota</taxon>
        <taxon>Metazoa</taxon>
        <taxon>Ecdysozoa</taxon>
        <taxon>Nematoda</taxon>
        <taxon>Chromadorea</taxon>
        <taxon>Plectida</taxon>
        <taxon>Plectina</taxon>
        <taxon>Plectoidea</taxon>
        <taxon>Plectidae</taxon>
        <taxon>Plectus</taxon>
    </lineage>
</organism>
<proteinExistence type="predicted"/>
<reference evidence="2" key="1">
    <citation type="submission" date="2022-11" db="UniProtKB">
        <authorList>
            <consortium name="WormBaseParasite"/>
        </authorList>
    </citation>
    <scope>IDENTIFICATION</scope>
</reference>
<protein>
    <submittedName>
        <fullName evidence="2">Uncharacterized protein</fullName>
    </submittedName>
</protein>
<evidence type="ECO:0000313" key="2">
    <source>
        <dbReference type="WBParaSite" id="PSAMB.scaffold1339size32737.g12466.t1"/>
    </source>
</evidence>